<keyword evidence="2" id="KW-1185">Reference proteome</keyword>
<protein>
    <submittedName>
        <fullName evidence="1">Mitochondrial processing peptidase</fullName>
    </submittedName>
</protein>
<reference evidence="2" key="1">
    <citation type="journal article" date="2015" name="Genome Announc.">
        <title>Draft genome sequence of Talaromyces cellulolyticus strain Y-94, a source of lignocellulosic biomass-degrading enzymes.</title>
        <authorList>
            <person name="Fujii T."/>
            <person name="Koike H."/>
            <person name="Sawayama S."/>
            <person name="Yano S."/>
            <person name="Inoue H."/>
        </authorList>
    </citation>
    <scope>NUCLEOTIDE SEQUENCE [LARGE SCALE GENOMIC DNA]</scope>
    <source>
        <strain evidence="2">Y-94</strain>
    </source>
</reference>
<dbReference type="PANTHER" id="PTHR42921">
    <property type="entry name" value="ACETOACETYL-COA SYNTHETASE"/>
    <property type="match status" value="1"/>
</dbReference>
<name>A0A6N4SM16_TALPI</name>
<evidence type="ECO:0000313" key="2">
    <source>
        <dbReference type="Proteomes" id="UP000053095"/>
    </source>
</evidence>
<comment type="caution">
    <text evidence="1">The sequence shown here is derived from an EMBL/GenBank/DDBJ whole genome shotgun (WGS) entry which is preliminary data.</text>
</comment>
<proteinExistence type="predicted"/>
<dbReference type="GO" id="GO:0030729">
    <property type="term" value="F:acetoacetate-CoA ligase activity"/>
    <property type="evidence" value="ECO:0007669"/>
    <property type="project" value="TreeGrafter"/>
</dbReference>
<feature type="non-terminal residue" evidence="1">
    <location>
        <position position="85"/>
    </location>
</feature>
<evidence type="ECO:0000313" key="1">
    <source>
        <dbReference type="EMBL" id="GAM40764.1"/>
    </source>
</evidence>
<accession>A0A6N4SM16</accession>
<organism evidence="1 2">
    <name type="scientific">Talaromyces pinophilus</name>
    <name type="common">Penicillium pinophilum</name>
    <dbReference type="NCBI Taxonomy" id="128442"/>
    <lineage>
        <taxon>Eukaryota</taxon>
        <taxon>Fungi</taxon>
        <taxon>Dikarya</taxon>
        <taxon>Ascomycota</taxon>
        <taxon>Pezizomycotina</taxon>
        <taxon>Eurotiomycetes</taxon>
        <taxon>Eurotiomycetidae</taxon>
        <taxon>Eurotiales</taxon>
        <taxon>Trichocomaceae</taxon>
        <taxon>Talaromyces</taxon>
        <taxon>Talaromyces sect. Talaromyces</taxon>
    </lineage>
</organism>
<dbReference type="EMBL" id="DF933835">
    <property type="protein sequence ID" value="GAM40764.1"/>
    <property type="molecule type" value="Genomic_DNA"/>
</dbReference>
<sequence>MPSSINNDVEAVELWRPSAPEKTEMFKFKAHIGQKYNLKLKNYDDLWQWSISQPAEFWEEVWHYTGVKAHTTYSKTAFLRGKPSK</sequence>
<dbReference type="Proteomes" id="UP000053095">
    <property type="component" value="Unassembled WGS sequence"/>
</dbReference>
<dbReference type="PANTHER" id="PTHR42921:SF1">
    <property type="entry name" value="ACETOACETYL-COA SYNTHETASE"/>
    <property type="match status" value="1"/>
</dbReference>
<dbReference type="AlphaFoldDB" id="A0A6N4SM16"/>
<dbReference type="Gene3D" id="3.40.50.12780">
    <property type="entry name" value="N-terminal domain of ligase-like"/>
    <property type="match status" value="1"/>
</dbReference>
<dbReference type="InterPro" id="IPR042099">
    <property type="entry name" value="ANL_N_sf"/>
</dbReference>
<gene>
    <name evidence="1" type="ORF">TCE0_039f13366</name>
</gene>